<dbReference type="AlphaFoldDB" id="A0A645JME2"/>
<comment type="caution">
    <text evidence="1">The sequence shown here is derived from an EMBL/GenBank/DDBJ whole genome shotgun (WGS) entry which is preliminary data.</text>
</comment>
<reference evidence="1" key="1">
    <citation type="submission" date="2019-08" db="EMBL/GenBank/DDBJ databases">
        <authorList>
            <person name="Kucharzyk K."/>
            <person name="Murdoch R.W."/>
            <person name="Higgins S."/>
            <person name="Loffler F."/>
        </authorList>
    </citation>
    <scope>NUCLEOTIDE SEQUENCE</scope>
</reference>
<dbReference type="EMBL" id="VSSQ01146175">
    <property type="protein sequence ID" value="MPN64791.1"/>
    <property type="molecule type" value="Genomic_DNA"/>
</dbReference>
<accession>A0A645JME2</accession>
<name>A0A645JME2_9ZZZZ</name>
<evidence type="ECO:0000313" key="1">
    <source>
        <dbReference type="EMBL" id="MPN64791.1"/>
    </source>
</evidence>
<protein>
    <submittedName>
        <fullName evidence="1">Uncharacterized protein</fullName>
    </submittedName>
</protein>
<gene>
    <name evidence="1" type="ORF">SDC9_212568</name>
</gene>
<sequence length="110" mass="12427">MALQPITQALRNAVGIGGRPNSKHQVFRVGLECERLPCPPCNGFPLNLHRPDLHDISRLSIGRAALSLYRDRAYQQCEDQGDHALVRAATTLHKPRRRVTRDWSTQGHLK</sequence>
<proteinExistence type="predicted"/>
<organism evidence="1">
    <name type="scientific">bioreactor metagenome</name>
    <dbReference type="NCBI Taxonomy" id="1076179"/>
    <lineage>
        <taxon>unclassified sequences</taxon>
        <taxon>metagenomes</taxon>
        <taxon>ecological metagenomes</taxon>
    </lineage>
</organism>